<evidence type="ECO:0000256" key="1">
    <source>
        <dbReference type="SAM" id="Phobius"/>
    </source>
</evidence>
<proteinExistence type="predicted"/>
<keyword evidence="1" id="KW-0812">Transmembrane</keyword>
<sequence>MRIQEDDQDKVPEKKSDEDISMLLIALALLPTFLVSVLVITAIAKILLLRRRRAQVDMNPNWGKTVTELTTTTSSPKT</sequence>
<dbReference type="Proteomes" id="UP001196413">
    <property type="component" value="Unassembled WGS sequence"/>
</dbReference>
<feature type="transmembrane region" description="Helical" evidence="1">
    <location>
        <begin position="20"/>
        <end position="48"/>
    </location>
</feature>
<protein>
    <submittedName>
        <fullName evidence="2">Uncharacterized protein</fullName>
    </submittedName>
</protein>
<keyword evidence="1" id="KW-1133">Transmembrane helix</keyword>
<name>A0AAD5QNC5_PARTN</name>
<comment type="caution">
    <text evidence="2">The sequence shown here is derived from an EMBL/GenBank/DDBJ whole genome shotgun (WGS) entry which is preliminary data.</text>
</comment>
<evidence type="ECO:0000313" key="3">
    <source>
        <dbReference type="Proteomes" id="UP001196413"/>
    </source>
</evidence>
<evidence type="ECO:0000313" key="2">
    <source>
        <dbReference type="EMBL" id="KAJ1352901.1"/>
    </source>
</evidence>
<reference evidence="2" key="1">
    <citation type="submission" date="2021-06" db="EMBL/GenBank/DDBJ databases">
        <title>Parelaphostrongylus tenuis whole genome reference sequence.</title>
        <authorList>
            <person name="Garwood T.J."/>
            <person name="Larsen P.A."/>
            <person name="Fountain-Jones N.M."/>
            <person name="Garbe J.R."/>
            <person name="Macchietto M.G."/>
            <person name="Kania S.A."/>
            <person name="Gerhold R.W."/>
            <person name="Richards J.E."/>
            <person name="Wolf T.M."/>
        </authorList>
    </citation>
    <scope>NUCLEOTIDE SEQUENCE</scope>
    <source>
        <strain evidence="2">MNPRO001-30</strain>
        <tissue evidence="2">Meninges</tissue>
    </source>
</reference>
<accession>A0AAD5QNC5</accession>
<keyword evidence="1" id="KW-0472">Membrane</keyword>
<organism evidence="2 3">
    <name type="scientific">Parelaphostrongylus tenuis</name>
    <name type="common">Meningeal worm</name>
    <dbReference type="NCBI Taxonomy" id="148309"/>
    <lineage>
        <taxon>Eukaryota</taxon>
        <taxon>Metazoa</taxon>
        <taxon>Ecdysozoa</taxon>
        <taxon>Nematoda</taxon>
        <taxon>Chromadorea</taxon>
        <taxon>Rhabditida</taxon>
        <taxon>Rhabditina</taxon>
        <taxon>Rhabditomorpha</taxon>
        <taxon>Strongyloidea</taxon>
        <taxon>Metastrongylidae</taxon>
        <taxon>Parelaphostrongylus</taxon>
    </lineage>
</organism>
<dbReference type="EMBL" id="JAHQIW010001559">
    <property type="protein sequence ID" value="KAJ1352901.1"/>
    <property type="molecule type" value="Genomic_DNA"/>
</dbReference>
<gene>
    <name evidence="2" type="ORF">KIN20_009401</name>
</gene>
<dbReference type="AlphaFoldDB" id="A0AAD5QNC5"/>
<keyword evidence="3" id="KW-1185">Reference proteome</keyword>